<keyword evidence="1" id="KW-0732">Signal</keyword>
<protein>
    <recommendedName>
        <fullName evidence="4">Lipoprotein</fullName>
    </recommendedName>
</protein>
<accession>A0A016AMZ9</accession>
<gene>
    <name evidence="2" type="ORF">M136_1044</name>
</gene>
<evidence type="ECO:0000256" key="1">
    <source>
        <dbReference type="SAM" id="SignalP"/>
    </source>
</evidence>
<comment type="caution">
    <text evidence="2">The sequence shown here is derived from an EMBL/GenBank/DDBJ whole genome shotgun (WGS) entry which is preliminary data.</text>
</comment>
<dbReference type="RefSeq" id="WP_005654499.1">
    <property type="nucleotide sequence ID" value="NZ_JGDJ01000153.1"/>
</dbReference>
<dbReference type="EMBL" id="JGDJ01000153">
    <property type="protein sequence ID" value="EXZ29716.1"/>
    <property type="molecule type" value="Genomic_DNA"/>
</dbReference>
<proteinExistence type="predicted"/>
<dbReference type="PATRIC" id="fig|1339327.3.peg.1700"/>
<dbReference type="PROSITE" id="PS51257">
    <property type="entry name" value="PROKAR_LIPOPROTEIN"/>
    <property type="match status" value="1"/>
</dbReference>
<evidence type="ECO:0000313" key="2">
    <source>
        <dbReference type="EMBL" id="EXZ29716.1"/>
    </source>
</evidence>
<name>A0A016AMZ9_BACFG</name>
<organism evidence="2 3">
    <name type="scientific">Bacteroides fragilis str. S36L11</name>
    <dbReference type="NCBI Taxonomy" id="1339327"/>
    <lineage>
        <taxon>Bacteria</taxon>
        <taxon>Pseudomonadati</taxon>
        <taxon>Bacteroidota</taxon>
        <taxon>Bacteroidia</taxon>
        <taxon>Bacteroidales</taxon>
        <taxon>Bacteroidaceae</taxon>
        <taxon>Bacteroides</taxon>
    </lineage>
</organism>
<evidence type="ECO:0008006" key="4">
    <source>
        <dbReference type="Google" id="ProtNLM"/>
    </source>
</evidence>
<sequence length="210" mass="23736">MNIKTFTIIAIASFAVLSVTACGGKQKASIETEQTEETSKTEVIVSDNKLFINSDLYNMSEEKVIFNAHGRLDPDNPSFGTDHIDHYRTLFVKENGGLTVGYVVKTTRGITLQTGKTFYFYNDLCLKERTRDLYNIVGMVKNNGVLIPMKITIDGEDNRIMLECKGDETLTFVPLRGDDSEIEYTVQALKDYCYKNKLTIHAVPYLEFTN</sequence>
<feature type="signal peptide" evidence="1">
    <location>
        <begin position="1"/>
        <end position="21"/>
    </location>
</feature>
<evidence type="ECO:0000313" key="3">
    <source>
        <dbReference type="Proteomes" id="UP000022082"/>
    </source>
</evidence>
<dbReference type="AlphaFoldDB" id="A0A016AMZ9"/>
<dbReference type="GeneID" id="31796970"/>
<feature type="chain" id="PRO_5001480834" description="Lipoprotein" evidence="1">
    <location>
        <begin position="22"/>
        <end position="210"/>
    </location>
</feature>
<reference evidence="2 3" key="1">
    <citation type="submission" date="2014-02" db="EMBL/GenBank/DDBJ databases">
        <authorList>
            <person name="Sears C."/>
            <person name="Carroll K."/>
            <person name="Sack B.R."/>
            <person name="Qadri F."/>
            <person name="Myers L.L."/>
            <person name="Chung G.-T."/>
            <person name="Escheverria P."/>
            <person name="Fraser C.M."/>
            <person name="Sadzewicz L."/>
            <person name="Shefchek K.A."/>
            <person name="Tallon L."/>
            <person name="Das S.P."/>
            <person name="Daugherty S."/>
            <person name="Mongodin E.F."/>
        </authorList>
    </citation>
    <scope>NUCLEOTIDE SEQUENCE [LARGE SCALE GENOMIC DNA]</scope>
    <source>
        <strain evidence="2 3">S36L11</strain>
    </source>
</reference>
<dbReference type="Proteomes" id="UP000022082">
    <property type="component" value="Unassembled WGS sequence"/>
</dbReference>